<dbReference type="GO" id="GO:0000977">
    <property type="term" value="F:RNA polymerase II transcription regulatory region sequence-specific DNA binding"/>
    <property type="evidence" value="ECO:0007669"/>
    <property type="project" value="TreeGrafter"/>
</dbReference>
<dbReference type="CDD" id="cd00086">
    <property type="entry name" value="homeodomain"/>
    <property type="match status" value="1"/>
</dbReference>
<reference evidence="10" key="1">
    <citation type="journal article" date="2006" name="Genetics">
        <title>Evolution of the bipolar mating system of the mushroom Coprinellus disseminatus from its tetrapolar ancestors involves loss of mating-type-specific pheromone receptor function.</title>
        <authorList>
            <person name="James T.Y."/>
            <person name="Srivilai P."/>
            <person name="Kuees U."/>
            <person name="Vilgalys R."/>
        </authorList>
    </citation>
    <scope>NUCLEOTIDE SEQUENCE</scope>
    <source>
        <strain evidence="10">C345.1</strain>
    </source>
</reference>
<keyword evidence="3 6" id="KW-0238">DNA-binding</keyword>
<comment type="similarity">
    <text evidence="2">Belongs to the Caudal homeobox family.</text>
</comment>
<evidence type="ECO:0000256" key="8">
    <source>
        <dbReference type="SAM" id="MobiDB-lite"/>
    </source>
</evidence>
<evidence type="ECO:0000256" key="5">
    <source>
        <dbReference type="ARBA" id="ARBA00023242"/>
    </source>
</evidence>
<dbReference type="Pfam" id="PF00046">
    <property type="entry name" value="Homeodomain"/>
    <property type="match status" value="1"/>
</dbReference>
<keyword evidence="4 6" id="KW-0371">Homeobox</keyword>
<feature type="compositionally biased region" description="Low complexity" evidence="8">
    <location>
        <begin position="448"/>
        <end position="470"/>
    </location>
</feature>
<dbReference type="GO" id="GO:0009948">
    <property type="term" value="P:anterior/posterior axis specification"/>
    <property type="evidence" value="ECO:0007669"/>
    <property type="project" value="TreeGrafter"/>
</dbReference>
<name>Q1WMS2_COPDI</name>
<dbReference type="InterPro" id="IPR001356">
    <property type="entry name" value="HD"/>
</dbReference>
<dbReference type="GO" id="GO:0005634">
    <property type="term" value="C:nucleus"/>
    <property type="evidence" value="ECO:0007669"/>
    <property type="project" value="UniProtKB-SubCell"/>
</dbReference>
<dbReference type="PANTHER" id="PTHR24332">
    <property type="entry name" value="HOMEOBOX PROTEIN CDX"/>
    <property type="match status" value="1"/>
</dbReference>
<dbReference type="GO" id="GO:0000981">
    <property type="term" value="F:DNA-binding transcription factor activity, RNA polymerase II-specific"/>
    <property type="evidence" value="ECO:0007669"/>
    <property type="project" value="InterPro"/>
</dbReference>
<accession>Q1WMS2</accession>
<keyword evidence="5 6" id="KW-0539">Nucleus</keyword>
<dbReference type="Gene3D" id="1.10.10.60">
    <property type="entry name" value="Homeodomain-like"/>
    <property type="match status" value="1"/>
</dbReference>
<proteinExistence type="inferred from homology"/>
<protein>
    <submittedName>
        <fullName evidence="10">Mating-type homeodomain protein</fullName>
    </submittedName>
</protein>
<evidence type="ECO:0000259" key="9">
    <source>
        <dbReference type="PROSITE" id="PS50071"/>
    </source>
</evidence>
<evidence type="ECO:0000256" key="2">
    <source>
        <dbReference type="ARBA" id="ARBA00010341"/>
    </source>
</evidence>
<dbReference type="PROSITE" id="PS00027">
    <property type="entry name" value="HOMEOBOX_1"/>
    <property type="match status" value="1"/>
</dbReference>
<evidence type="ECO:0000256" key="4">
    <source>
        <dbReference type="ARBA" id="ARBA00023155"/>
    </source>
</evidence>
<dbReference type="InterPro" id="IPR017970">
    <property type="entry name" value="Homeobox_CS"/>
</dbReference>
<dbReference type="InterPro" id="IPR047152">
    <property type="entry name" value="Caudal_homeobox"/>
</dbReference>
<dbReference type="PROSITE" id="PS50071">
    <property type="entry name" value="HOMEOBOX_2"/>
    <property type="match status" value="1"/>
</dbReference>
<comment type="subcellular location">
    <subcellularLocation>
        <location evidence="1 6 7">Nucleus</location>
    </subcellularLocation>
</comment>
<feature type="region of interest" description="Disordered" evidence="8">
    <location>
        <begin position="507"/>
        <end position="546"/>
    </location>
</feature>
<dbReference type="AlphaFoldDB" id="Q1WMS2"/>
<dbReference type="GO" id="GO:0030154">
    <property type="term" value="P:cell differentiation"/>
    <property type="evidence" value="ECO:0007669"/>
    <property type="project" value="TreeGrafter"/>
</dbReference>
<evidence type="ECO:0000313" key="10">
    <source>
        <dbReference type="EMBL" id="AAZ14919.1"/>
    </source>
</evidence>
<feature type="domain" description="Homeobox" evidence="9">
    <location>
        <begin position="144"/>
        <end position="204"/>
    </location>
</feature>
<feature type="DNA-binding region" description="Homeobox" evidence="6">
    <location>
        <begin position="146"/>
        <end position="205"/>
    </location>
</feature>
<evidence type="ECO:0000256" key="6">
    <source>
        <dbReference type="PROSITE-ProRule" id="PRU00108"/>
    </source>
</evidence>
<organism evidence="10">
    <name type="scientific">Coprinellus disseminatus</name>
    <name type="common">Fairy ink cap fungus</name>
    <dbReference type="NCBI Taxonomy" id="71703"/>
    <lineage>
        <taxon>Eukaryota</taxon>
        <taxon>Fungi</taxon>
        <taxon>Dikarya</taxon>
        <taxon>Basidiomycota</taxon>
        <taxon>Agaricomycotina</taxon>
        <taxon>Agaricomycetes</taxon>
        <taxon>Agaricomycetidae</taxon>
        <taxon>Agaricales</taxon>
        <taxon>Agaricineae</taxon>
        <taxon>Psathyrellaceae</taxon>
        <taxon>Coprinellus</taxon>
    </lineage>
</organism>
<dbReference type="EMBL" id="DQ056143">
    <property type="protein sequence ID" value="AAZ14919.1"/>
    <property type="molecule type" value="Genomic_DNA"/>
</dbReference>
<feature type="region of interest" description="Disordered" evidence="8">
    <location>
        <begin position="382"/>
        <end position="480"/>
    </location>
</feature>
<evidence type="ECO:0000256" key="1">
    <source>
        <dbReference type="ARBA" id="ARBA00004123"/>
    </source>
</evidence>
<dbReference type="SMART" id="SM00389">
    <property type="entry name" value="HOX"/>
    <property type="match status" value="1"/>
</dbReference>
<feature type="compositionally biased region" description="Low complexity" evidence="8">
    <location>
        <begin position="512"/>
        <end position="546"/>
    </location>
</feature>
<evidence type="ECO:0000256" key="3">
    <source>
        <dbReference type="ARBA" id="ARBA00023125"/>
    </source>
</evidence>
<evidence type="ECO:0000256" key="7">
    <source>
        <dbReference type="RuleBase" id="RU000682"/>
    </source>
</evidence>
<dbReference type="PANTHER" id="PTHR24332:SF9">
    <property type="entry name" value="HOMEOTIC PROTEIN CAUDAL"/>
    <property type="match status" value="1"/>
</dbReference>
<gene>
    <name evidence="10" type="primary">B2</name>
</gene>
<dbReference type="InterPro" id="IPR009057">
    <property type="entry name" value="Homeodomain-like_sf"/>
</dbReference>
<sequence>MSLSAYRDIWKRLAQTSVPWRKVAAAPKETIPLPDALKQAPSFPSLDLSVPTDFTAFLVPLPLSPSTLQRVLSKIDQAIQEQKVIHEGKYQELCAKFIRLNLPSTSARHQSYCEGIKKTYESSFQRHLSEIRESVVKVYQQIGLEPSLKKAAFNVEYTPVLEQYFEYNAYPSARDRELLARKSSMTPRQIEVWFQNHRRRARREGRHLKRMATDPLPAELSLDMLKGQVPAFMLCQQRRGSPSSDEKIQDIAAAPTRPLPTPASTPGFAPIPPPLTTPEFSLDNIRPPPCAWPAAGSPRDGATLFATSHAFQFEAPVWSRKSSSFPSPRPSPCLSAHDLCSDFRSKLHLGGAALTRRQRCCKYTAHPVATRQRYVIELHPFPSPLAKRPPHGRVSGNAVEFGHTSSLRSRHRHQPYSLASRRYPSWSLDTPKPNSTPSRPDTSHHKPSSSIPRTPSLSSISSSGSSYSSDPPTPWDSPYSSSTLALPEVIGNLDGGAVHDLHSLDPSTGIVTSSYPSSTERYSSYPRRLHSPSLSRPSPNSRLAAH</sequence>
<dbReference type="SUPFAM" id="SSF46689">
    <property type="entry name" value="Homeodomain-like"/>
    <property type="match status" value="1"/>
</dbReference>